<reference evidence="2 3" key="1">
    <citation type="submission" date="2023-07" db="EMBL/GenBank/DDBJ databases">
        <title>Novel species of Thermanaerothrix with wide hydrolytic capabilities.</title>
        <authorList>
            <person name="Zayulina K.S."/>
            <person name="Podosokorskaya O.A."/>
            <person name="Elcheninov A.G."/>
        </authorList>
    </citation>
    <scope>NUCLEOTIDE SEQUENCE [LARGE SCALE GENOMIC DNA]</scope>
    <source>
        <strain evidence="2 3">4228-RoL</strain>
    </source>
</reference>
<dbReference type="PANTHER" id="PTHR11106:SF111">
    <property type="entry name" value="MACRO DOMAIN-CONTAINING PROTEIN"/>
    <property type="match status" value="1"/>
</dbReference>
<dbReference type="RefSeq" id="WP_315625991.1">
    <property type="nucleotide sequence ID" value="NZ_JAUHMF010000002.1"/>
</dbReference>
<dbReference type="Proteomes" id="UP001254165">
    <property type="component" value="Unassembled WGS sequence"/>
</dbReference>
<organism evidence="2 3">
    <name type="scientific">Thermanaerothrix solaris</name>
    <dbReference type="NCBI Taxonomy" id="3058434"/>
    <lineage>
        <taxon>Bacteria</taxon>
        <taxon>Bacillati</taxon>
        <taxon>Chloroflexota</taxon>
        <taxon>Anaerolineae</taxon>
        <taxon>Anaerolineales</taxon>
        <taxon>Anaerolineaceae</taxon>
        <taxon>Thermanaerothrix</taxon>
    </lineage>
</organism>
<dbReference type="Pfam" id="PF01661">
    <property type="entry name" value="Macro"/>
    <property type="match status" value="1"/>
</dbReference>
<evidence type="ECO:0000313" key="2">
    <source>
        <dbReference type="EMBL" id="MDT8899306.1"/>
    </source>
</evidence>
<gene>
    <name evidence="2" type="ORF">QYE77_13650</name>
</gene>
<dbReference type="SMART" id="SM00506">
    <property type="entry name" value="A1pp"/>
    <property type="match status" value="1"/>
</dbReference>
<name>A0ABU3NR42_9CHLR</name>
<dbReference type="PANTHER" id="PTHR11106">
    <property type="entry name" value="GANGLIOSIDE INDUCED DIFFERENTIATION ASSOCIATED PROTEIN 2-RELATED"/>
    <property type="match status" value="1"/>
</dbReference>
<dbReference type="EMBL" id="JAUHMF010000002">
    <property type="protein sequence ID" value="MDT8899306.1"/>
    <property type="molecule type" value="Genomic_DNA"/>
</dbReference>
<evidence type="ECO:0000259" key="1">
    <source>
        <dbReference type="PROSITE" id="PS51154"/>
    </source>
</evidence>
<dbReference type="InterPro" id="IPR043472">
    <property type="entry name" value="Macro_dom-like"/>
</dbReference>
<comment type="caution">
    <text evidence="2">The sequence shown here is derived from an EMBL/GenBank/DDBJ whole genome shotgun (WGS) entry which is preliminary data.</text>
</comment>
<dbReference type="PROSITE" id="PS51154">
    <property type="entry name" value="MACRO"/>
    <property type="match status" value="1"/>
</dbReference>
<dbReference type="InterPro" id="IPR002589">
    <property type="entry name" value="Macro_dom"/>
</dbReference>
<dbReference type="CDD" id="cd02907">
    <property type="entry name" value="Macro_Af1521_BAL-like"/>
    <property type="match status" value="1"/>
</dbReference>
<dbReference type="Gene3D" id="3.40.220.10">
    <property type="entry name" value="Leucine Aminopeptidase, subunit E, domain 1"/>
    <property type="match status" value="1"/>
</dbReference>
<keyword evidence="3" id="KW-1185">Reference proteome</keyword>
<evidence type="ECO:0000313" key="3">
    <source>
        <dbReference type="Proteomes" id="UP001254165"/>
    </source>
</evidence>
<accession>A0ABU3NR42</accession>
<dbReference type="SUPFAM" id="SSF52949">
    <property type="entry name" value="Macro domain-like"/>
    <property type="match status" value="1"/>
</dbReference>
<sequence>MGSQIKSRYVFPGGQCLEIAQGDITAEDVEAIVNAANAMLQHGGGVAGAILRKGGPQIQEESDAWVREHGPVTHANPAYTHAGRLPFRYIIHAVGPVWGEGEEAQKLRAAIQGSLHLAETLGLQSLAFPALSTGIFGVPKAFAAQIFFQTIHDHFSQNPQSPIRLVRITLYDAPTLEVFLEAFETWRNTQSVSTRAGDSLPS</sequence>
<protein>
    <submittedName>
        <fullName evidence="2">Macro domain-containing protein</fullName>
    </submittedName>
</protein>
<feature type="domain" description="Macro" evidence="1">
    <location>
        <begin position="4"/>
        <end position="187"/>
    </location>
</feature>
<proteinExistence type="predicted"/>